<feature type="transmembrane region" description="Helical" evidence="7">
    <location>
        <begin position="33"/>
        <end position="53"/>
    </location>
</feature>
<evidence type="ECO:0000313" key="10">
    <source>
        <dbReference type="Proteomes" id="UP001181046"/>
    </source>
</evidence>
<dbReference type="PANTHER" id="PTHR47618">
    <property type="entry name" value="BIFUNCTIONAL OLIGORIBONUCLEASE AND PAP PHOSPHATASE NRNA"/>
    <property type="match status" value="1"/>
</dbReference>
<dbReference type="InterPro" id="IPR049553">
    <property type="entry name" value="GdpP-like_PAS"/>
</dbReference>
<comment type="subcellular location">
    <subcellularLocation>
        <location evidence="1">Cell membrane</location>
        <topology evidence="1">Multi-pass membrane protein</topology>
    </subcellularLocation>
</comment>
<evidence type="ECO:0000256" key="7">
    <source>
        <dbReference type="SAM" id="Phobius"/>
    </source>
</evidence>
<keyword evidence="2 6" id="KW-1003">Cell membrane</keyword>
<dbReference type="Gene3D" id="3.10.310.30">
    <property type="match status" value="1"/>
</dbReference>
<feature type="domain" description="GGDEF" evidence="8">
    <location>
        <begin position="169"/>
        <end position="297"/>
    </location>
</feature>
<evidence type="ECO:0000256" key="6">
    <source>
        <dbReference type="PIRNR" id="PIRNR026583"/>
    </source>
</evidence>
<reference evidence="9" key="1">
    <citation type="submission" date="2023-03" db="EMBL/GenBank/DDBJ databases">
        <authorList>
            <person name="Shen W."/>
            <person name="Cai J."/>
        </authorList>
    </citation>
    <scope>NUCLEOTIDE SEQUENCE</scope>
    <source>
        <strain evidence="9">P66-3</strain>
    </source>
</reference>
<dbReference type="EC" id="3.1.4.-" evidence="6"/>
<dbReference type="SMART" id="SM00267">
    <property type="entry name" value="GGDEF"/>
    <property type="match status" value="1"/>
</dbReference>
<comment type="catalytic activity">
    <reaction evidence="6">
        <text>3',3'-c-di-AMP + H2O = 5'-O-phosphonoadenylyl-(3'-&gt;5')-adenosine + H(+)</text>
        <dbReference type="Rhea" id="RHEA:54420"/>
        <dbReference type="ChEBI" id="CHEBI:15377"/>
        <dbReference type="ChEBI" id="CHEBI:15378"/>
        <dbReference type="ChEBI" id="CHEBI:71500"/>
        <dbReference type="ChEBI" id="CHEBI:138171"/>
    </reaction>
</comment>
<keyword evidence="6" id="KW-0378">Hydrolase</keyword>
<keyword evidence="4 7" id="KW-1133">Transmembrane helix</keyword>
<evidence type="ECO:0000256" key="1">
    <source>
        <dbReference type="ARBA" id="ARBA00004651"/>
    </source>
</evidence>
<dbReference type="Pfam" id="PF21370">
    <property type="entry name" value="PAS_GdpP"/>
    <property type="match status" value="1"/>
</dbReference>
<dbReference type="InterPro" id="IPR051319">
    <property type="entry name" value="Oligoribo/pAp-PDE_c-di-AMP_PDE"/>
</dbReference>
<evidence type="ECO:0000256" key="5">
    <source>
        <dbReference type="ARBA" id="ARBA00023136"/>
    </source>
</evidence>
<keyword evidence="3 7" id="KW-0812">Transmembrane</keyword>
<dbReference type="SUPFAM" id="SSF64182">
    <property type="entry name" value="DHH phosphoesterases"/>
    <property type="match status" value="1"/>
</dbReference>
<dbReference type="InterPro" id="IPR003156">
    <property type="entry name" value="DHHA1_dom"/>
</dbReference>
<evidence type="ECO:0000256" key="2">
    <source>
        <dbReference type="ARBA" id="ARBA00022475"/>
    </source>
</evidence>
<dbReference type="Pfam" id="PF02272">
    <property type="entry name" value="DHHA1"/>
    <property type="match status" value="1"/>
</dbReference>
<evidence type="ECO:0000259" key="8">
    <source>
        <dbReference type="PROSITE" id="PS50887"/>
    </source>
</evidence>
<dbReference type="RefSeq" id="WP_311830443.1">
    <property type="nucleotide sequence ID" value="NZ_JARQAJ010000009.1"/>
</dbReference>
<comment type="similarity">
    <text evidence="6">Belongs to the GdpP/PdeA phosphodiesterase family.</text>
</comment>
<evidence type="ECO:0000256" key="4">
    <source>
        <dbReference type="ARBA" id="ARBA00022989"/>
    </source>
</evidence>
<dbReference type="InterPro" id="IPR001667">
    <property type="entry name" value="DDH_dom"/>
</dbReference>
<dbReference type="Pfam" id="PF01368">
    <property type="entry name" value="DHH"/>
    <property type="match status" value="1"/>
</dbReference>
<keyword evidence="10" id="KW-1185">Reference proteome</keyword>
<proteinExistence type="inferred from homology"/>
<dbReference type="PANTHER" id="PTHR47618:SF2">
    <property type="entry name" value="CYCLIC-DI-AMP PHOSPHODIESTERASE GDPP"/>
    <property type="match status" value="1"/>
</dbReference>
<dbReference type="PROSITE" id="PS50887">
    <property type="entry name" value="GGDEF"/>
    <property type="match status" value="1"/>
</dbReference>
<feature type="transmembrane region" description="Helical" evidence="7">
    <location>
        <begin position="7"/>
        <end position="27"/>
    </location>
</feature>
<comment type="caution">
    <text evidence="9">The sequence shown here is derived from an EMBL/GenBank/DDBJ whole genome shotgun (WGS) entry which is preliminary data.</text>
</comment>
<dbReference type="Gene3D" id="3.30.450.20">
    <property type="entry name" value="PAS domain"/>
    <property type="match status" value="1"/>
</dbReference>
<name>A0ABU3FCW3_9ENTE</name>
<keyword evidence="5 6" id="KW-0472">Membrane</keyword>
<dbReference type="Pfam" id="PF24898">
    <property type="entry name" value="GGDEF_GdpP"/>
    <property type="match status" value="1"/>
</dbReference>
<sequence length="656" mass="74193">MKKNPQLKWSFFLLCLLLIQLAALFLLPITFNVLTAGIVILIDLLLWIYTVVLRNRIEITNQQKIQYASRRAQEALTYVSDDMPVGIITWDDDYTFSWTNPAITESVRNLTKEDQQDMINELLQRAEKGKSIYKIGTILYHFELNQEKRVVYLIDVTKEYTLENKEKQQQAVVGILSVDNYDDVIDRRDDKEISNLNSFITTIISDWMDSYHIFYKRVNPERFFIFARYDDLEKMIENNFDLLEHIRVSAEKQDMLITVSMGISYGTESVEVIGAEAQNNLDIALVRGGDQVVVKNAQEGQKPIFYGGNSASAAKRTRVRSRAMSMALKKVFDRTGNVFVMGHRFPDMDAIGSAFGVACLARYHDKKVRIVINEEETIPDVERCLKEIHKNGELEDLLIAPEAAKKQRRSGDLLVMVDYHRPSLSIDQELYEQFENIVIIDHHRRGEEFPEKSLLTYIESSASSASELVTELIQFESNERQRMSKMEASLLLAGITVDTKNFAIRTTARTFDVASYLKTCGADASLVQYLLSTDIQSYLEISKLVGESEYVKDDIVVATGTDEQEYDSVTAAKTADTLLSMVDINAAFVIIRRTDGVIAISARSSGTINVQIVMEALGGGGHFTNAATQLTDSTIAEAKKQLLDVINKQLTEGTEE</sequence>
<evidence type="ECO:0000313" key="9">
    <source>
        <dbReference type="EMBL" id="MDT2760508.1"/>
    </source>
</evidence>
<comment type="function">
    <text evidence="6">Has phosphodiesterase (PDE) activity against cyclic-di-AMP (c-di-AMP).</text>
</comment>
<dbReference type="InterPro" id="IPR038763">
    <property type="entry name" value="DHH_sf"/>
</dbReference>
<dbReference type="Proteomes" id="UP001181046">
    <property type="component" value="Unassembled WGS sequence"/>
</dbReference>
<organism evidence="9 10">
    <name type="scientific">Enterococcus xiangfangensis</name>
    <dbReference type="NCBI Taxonomy" id="1296537"/>
    <lineage>
        <taxon>Bacteria</taxon>
        <taxon>Bacillati</taxon>
        <taxon>Bacillota</taxon>
        <taxon>Bacilli</taxon>
        <taxon>Lactobacillales</taxon>
        <taxon>Enterococcaceae</taxon>
        <taxon>Enterococcus</taxon>
    </lineage>
</organism>
<gene>
    <name evidence="9" type="ORF">P7H27_12120</name>
</gene>
<protein>
    <recommendedName>
        <fullName evidence="6">Cyclic-di-AMP phosphodiesterase</fullName>
        <ecNumber evidence="6">3.1.4.-</ecNumber>
    </recommendedName>
</protein>
<dbReference type="InterPro" id="IPR014528">
    <property type="entry name" value="GdpP/PdeA"/>
</dbReference>
<dbReference type="EMBL" id="JARQAJ010000009">
    <property type="protein sequence ID" value="MDT2760508.1"/>
    <property type="molecule type" value="Genomic_DNA"/>
</dbReference>
<accession>A0ABU3FCW3</accession>
<dbReference type="PIRSF" id="PIRSF026583">
    <property type="entry name" value="YybT"/>
    <property type="match status" value="1"/>
</dbReference>
<evidence type="ECO:0000256" key="3">
    <source>
        <dbReference type="ARBA" id="ARBA00022692"/>
    </source>
</evidence>
<dbReference type="Gene3D" id="3.90.1640.10">
    <property type="entry name" value="inorganic pyrophosphatase (n-terminal core)"/>
    <property type="match status" value="1"/>
</dbReference>
<dbReference type="InterPro" id="IPR000160">
    <property type="entry name" value="GGDEF_dom"/>
</dbReference>